<evidence type="ECO:0000313" key="4">
    <source>
        <dbReference type="EMBL" id="RRH98116.1"/>
    </source>
</evidence>
<feature type="domain" description="Fe/B12 periplasmic-binding" evidence="3">
    <location>
        <begin position="39"/>
        <end position="293"/>
    </location>
</feature>
<gene>
    <name evidence="4" type="ORF">EH240_20200</name>
</gene>
<feature type="coiled-coil region" evidence="1">
    <location>
        <begin position="146"/>
        <end position="173"/>
    </location>
</feature>
<dbReference type="Pfam" id="PF01497">
    <property type="entry name" value="Peripla_BP_2"/>
    <property type="match status" value="1"/>
</dbReference>
<dbReference type="OrthoDB" id="9797736at2"/>
<feature type="signal peptide" evidence="2">
    <location>
        <begin position="1"/>
        <end position="27"/>
    </location>
</feature>
<name>A0A3P3FIQ3_9HYPH</name>
<sequence>MRVVFSFRSALAPMLGVLLVTALPAKANESAAVFSDTSRIASIGGSITEIVYALGEEGHLVARDSTSYFPHAALKLPDVGYMRALSPEGVVSVNPSGILALHGSGPKEAVDVLKKSSVPFIEVPEHYSHEGILEKIRIVGKALGADAKAEKLAAEMDAKLKAAEKRTASIKERKRILFVLSTQGGKILAAGSDTAGDGIIKLAGAVNAVEGFSGYKQMSDEAIVTARPDLILTMKNAGPPISEDELFANPSIASTPAGAARKVISMDGGYLLGFGPRTAGAIHDLAVSLYGSQVTD</sequence>
<dbReference type="InterPro" id="IPR002491">
    <property type="entry name" value="ABC_transptr_periplasmic_BD"/>
</dbReference>
<evidence type="ECO:0000256" key="2">
    <source>
        <dbReference type="SAM" id="SignalP"/>
    </source>
</evidence>
<dbReference type="Proteomes" id="UP000273786">
    <property type="component" value="Unassembled WGS sequence"/>
</dbReference>
<organism evidence="4 5">
    <name type="scientific">Mesorhizobium tamadayense</name>
    <dbReference type="NCBI Taxonomy" id="425306"/>
    <lineage>
        <taxon>Bacteria</taxon>
        <taxon>Pseudomonadati</taxon>
        <taxon>Pseudomonadota</taxon>
        <taxon>Alphaproteobacteria</taxon>
        <taxon>Hyphomicrobiales</taxon>
        <taxon>Phyllobacteriaceae</taxon>
        <taxon>Mesorhizobium</taxon>
    </lineage>
</organism>
<keyword evidence="5" id="KW-1185">Reference proteome</keyword>
<dbReference type="PANTHER" id="PTHR30535">
    <property type="entry name" value="VITAMIN B12-BINDING PROTEIN"/>
    <property type="match status" value="1"/>
</dbReference>
<dbReference type="InterPro" id="IPR050902">
    <property type="entry name" value="ABC_Transporter_SBP"/>
</dbReference>
<dbReference type="Gene3D" id="3.40.50.1980">
    <property type="entry name" value="Nitrogenase molybdenum iron protein domain"/>
    <property type="match status" value="2"/>
</dbReference>
<proteinExistence type="predicted"/>
<reference evidence="4 5" key="1">
    <citation type="submission" date="2018-11" db="EMBL/GenBank/DDBJ databases">
        <title>the genome of Mesorhizobium tamadayense DSM 28320.</title>
        <authorList>
            <person name="Gao J."/>
        </authorList>
    </citation>
    <scope>NUCLEOTIDE SEQUENCE [LARGE SCALE GENOMIC DNA]</scope>
    <source>
        <strain evidence="4 5">DSM 28320</strain>
    </source>
</reference>
<evidence type="ECO:0000256" key="1">
    <source>
        <dbReference type="SAM" id="Coils"/>
    </source>
</evidence>
<dbReference type="SUPFAM" id="SSF53807">
    <property type="entry name" value="Helical backbone' metal receptor"/>
    <property type="match status" value="1"/>
</dbReference>
<dbReference type="EMBL" id="RQXT01000025">
    <property type="protein sequence ID" value="RRH98116.1"/>
    <property type="molecule type" value="Genomic_DNA"/>
</dbReference>
<feature type="chain" id="PRO_5018202035" evidence="2">
    <location>
        <begin position="28"/>
        <end position="296"/>
    </location>
</feature>
<keyword evidence="2" id="KW-0732">Signal</keyword>
<comment type="caution">
    <text evidence="4">The sequence shown here is derived from an EMBL/GenBank/DDBJ whole genome shotgun (WGS) entry which is preliminary data.</text>
</comment>
<protein>
    <submittedName>
        <fullName evidence="4">Hemin ABC transporter substrate-binding protein</fullName>
    </submittedName>
</protein>
<evidence type="ECO:0000313" key="5">
    <source>
        <dbReference type="Proteomes" id="UP000273786"/>
    </source>
</evidence>
<dbReference type="PANTHER" id="PTHR30535:SF4">
    <property type="entry name" value="HEMIN-BINDING PERIPLASMIC PROTEIN HMUT"/>
    <property type="match status" value="1"/>
</dbReference>
<evidence type="ECO:0000259" key="3">
    <source>
        <dbReference type="PROSITE" id="PS50983"/>
    </source>
</evidence>
<dbReference type="AlphaFoldDB" id="A0A3P3FIQ3"/>
<keyword evidence="1" id="KW-0175">Coiled coil</keyword>
<dbReference type="PROSITE" id="PS50983">
    <property type="entry name" value="FE_B12_PBP"/>
    <property type="match status" value="1"/>
</dbReference>
<dbReference type="CDD" id="cd01149">
    <property type="entry name" value="HutB"/>
    <property type="match status" value="1"/>
</dbReference>
<accession>A0A3P3FIQ3</accession>